<evidence type="ECO:0000256" key="8">
    <source>
        <dbReference type="ARBA" id="ARBA00023170"/>
    </source>
</evidence>
<keyword evidence="4 11" id="KW-0812">Transmembrane</keyword>
<dbReference type="PRINTS" id="PR00901">
    <property type="entry name" value="PHEROMONEBAR"/>
</dbReference>
<dbReference type="Pfam" id="PF02076">
    <property type="entry name" value="STE3"/>
    <property type="match status" value="1"/>
</dbReference>
<dbReference type="InterPro" id="IPR000481">
    <property type="entry name" value="GPCR_Pheromne_B_alpha_rcpt"/>
</dbReference>
<feature type="transmembrane region" description="Helical" evidence="11">
    <location>
        <begin position="114"/>
        <end position="135"/>
    </location>
</feature>
<dbReference type="AlphaFoldDB" id="A0AAW0D3H1"/>
<evidence type="ECO:0000256" key="7">
    <source>
        <dbReference type="ARBA" id="ARBA00023136"/>
    </source>
</evidence>
<evidence type="ECO:0000256" key="5">
    <source>
        <dbReference type="ARBA" id="ARBA00022989"/>
    </source>
</evidence>
<keyword evidence="6" id="KW-0297">G-protein coupled receptor</keyword>
<name>A0AAW0D3H1_9AGAR</name>
<keyword evidence="3" id="KW-0589">Pheromone response</keyword>
<evidence type="ECO:0000313" key="12">
    <source>
        <dbReference type="EMBL" id="KAK7046196.1"/>
    </source>
</evidence>
<dbReference type="GO" id="GO:0000750">
    <property type="term" value="P:pheromone-dependent signal transduction involved in conjugation with cellular fusion"/>
    <property type="evidence" value="ECO:0007669"/>
    <property type="project" value="TreeGrafter"/>
</dbReference>
<dbReference type="PANTHER" id="PTHR28097:SF1">
    <property type="entry name" value="PHEROMONE A FACTOR RECEPTOR"/>
    <property type="match status" value="1"/>
</dbReference>
<reference evidence="12 13" key="1">
    <citation type="journal article" date="2024" name="J Genomics">
        <title>Draft genome sequencing and assembly of Favolaschia claudopus CIRM-BRFM 2984 isolated from oak limbs.</title>
        <authorList>
            <person name="Navarro D."/>
            <person name="Drula E."/>
            <person name="Chaduli D."/>
            <person name="Cazenave R."/>
            <person name="Ahrendt S."/>
            <person name="Wang J."/>
            <person name="Lipzen A."/>
            <person name="Daum C."/>
            <person name="Barry K."/>
            <person name="Grigoriev I.V."/>
            <person name="Favel A."/>
            <person name="Rosso M.N."/>
            <person name="Martin F."/>
        </authorList>
    </citation>
    <scope>NUCLEOTIDE SEQUENCE [LARGE SCALE GENOMIC DNA]</scope>
    <source>
        <strain evidence="12 13">CIRM-BRFM 2984</strain>
    </source>
</reference>
<evidence type="ECO:0000256" key="3">
    <source>
        <dbReference type="ARBA" id="ARBA00022507"/>
    </source>
</evidence>
<dbReference type="CDD" id="cd14966">
    <property type="entry name" value="7tmD_STE3"/>
    <property type="match status" value="1"/>
</dbReference>
<organism evidence="12 13">
    <name type="scientific">Favolaschia claudopus</name>
    <dbReference type="NCBI Taxonomy" id="2862362"/>
    <lineage>
        <taxon>Eukaryota</taxon>
        <taxon>Fungi</taxon>
        <taxon>Dikarya</taxon>
        <taxon>Basidiomycota</taxon>
        <taxon>Agaricomycotina</taxon>
        <taxon>Agaricomycetes</taxon>
        <taxon>Agaricomycetidae</taxon>
        <taxon>Agaricales</taxon>
        <taxon>Marasmiineae</taxon>
        <taxon>Mycenaceae</taxon>
        <taxon>Favolaschia</taxon>
    </lineage>
</organism>
<keyword evidence="13" id="KW-1185">Reference proteome</keyword>
<comment type="caution">
    <text evidence="12">The sequence shown here is derived from an EMBL/GenBank/DDBJ whole genome shotgun (WGS) entry which is preliminary data.</text>
</comment>
<comment type="subcellular location">
    <subcellularLocation>
        <location evidence="1">Membrane</location>
        <topology evidence="1">Multi-pass membrane protein</topology>
    </subcellularLocation>
</comment>
<accession>A0AAW0D3H1</accession>
<dbReference type="EMBL" id="JAWWNJ010000010">
    <property type="protein sequence ID" value="KAK7046196.1"/>
    <property type="molecule type" value="Genomic_DNA"/>
</dbReference>
<gene>
    <name evidence="12" type="ORF">R3P38DRAFT_2873062</name>
</gene>
<dbReference type="PRINTS" id="PR00899">
    <property type="entry name" value="GPCRSTE3"/>
</dbReference>
<evidence type="ECO:0000313" key="13">
    <source>
        <dbReference type="Proteomes" id="UP001362999"/>
    </source>
</evidence>
<comment type="similarity">
    <text evidence="2">Belongs to the G-protein coupled receptor 4 family.</text>
</comment>
<dbReference type="Proteomes" id="UP001362999">
    <property type="component" value="Unassembled WGS sequence"/>
</dbReference>
<keyword evidence="8 12" id="KW-0675">Receptor</keyword>
<feature type="transmembrane region" description="Helical" evidence="11">
    <location>
        <begin position="35"/>
        <end position="54"/>
    </location>
</feature>
<feature type="transmembrane region" description="Helical" evidence="11">
    <location>
        <begin position="164"/>
        <end position="186"/>
    </location>
</feature>
<feature type="transmembrane region" description="Helical" evidence="11">
    <location>
        <begin position="6"/>
        <end position="28"/>
    </location>
</feature>
<dbReference type="InterPro" id="IPR001499">
    <property type="entry name" value="GPCR_STE3"/>
</dbReference>
<evidence type="ECO:0000256" key="2">
    <source>
        <dbReference type="ARBA" id="ARBA00011085"/>
    </source>
</evidence>
<dbReference type="GO" id="GO:0004934">
    <property type="term" value="F:mating-type alpha-factor pheromone receptor activity"/>
    <property type="evidence" value="ECO:0007669"/>
    <property type="project" value="InterPro"/>
</dbReference>
<dbReference type="PANTHER" id="PTHR28097">
    <property type="entry name" value="PHEROMONE A FACTOR RECEPTOR"/>
    <property type="match status" value="1"/>
</dbReference>
<evidence type="ECO:0000256" key="11">
    <source>
        <dbReference type="SAM" id="Phobius"/>
    </source>
</evidence>
<dbReference type="GO" id="GO:0005886">
    <property type="term" value="C:plasma membrane"/>
    <property type="evidence" value="ECO:0007669"/>
    <property type="project" value="TreeGrafter"/>
</dbReference>
<keyword evidence="5 11" id="KW-1133">Transmembrane helix</keyword>
<feature type="transmembrane region" description="Helical" evidence="11">
    <location>
        <begin position="74"/>
        <end position="93"/>
    </location>
</feature>
<feature type="region of interest" description="Disordered" evidence="10">
    <location>
        <begin position="486"/>
        <end position="505"/>
    </location>
</feature>
<keyword evidence="7 11" id="KW-0472">Membrane</keyword>
<feature type="transmembrane region" description="Helical" evidence="11">
    <location>
        <begin position="207"/>
        <end position="230"/>
    </location>
</feature>
<proteinExistence type="inferred from homology"/>
<sequence>MLDALYPLFSIFSFLGFILVLLPLPWHFQTRIPGICFYIMWSAIACLNQFVNSVVWKEDSILRAPVWCDISMRIMMGVSVGIPAATLCINRRLYQIASTNGSLSSSKAELRRSVFIDGLLCVFFPLVYIALQFIVQAHRFDIYEQIGCYPALYNSIPLYFLSTIWPPLISLISTAYGALTLHSFLTRRATLSDSLASMTHLITLSRYLRMLTLATLSTLLTLSLGIFTIYSTATSTPIHPWRSLSITHSNFSHIDSIPALVWRSDPRLRVALEFTRWTVPVPAILFFVFFGVAVEARTNYRLALSSACNFLRLPRLGGGKSASPQEKPSSSASKEKFALGAGVGFTKPLAPTINTQDISPPAYTSSSGSLTVGSFGADMSRVRSFTSTTSYASDSSRFVEHLDPHAKPHDVQTNSDIIIISPIYSADALAHEHADLNSGTPPPPSPASFVLTPASATSFASSTSSGSSYTLPSHVGWHAEAYPASPSSVAHPYAGDEEDVDEELSSYIHSASDIEVPPPAQILASSLQL</sequence>
<protein>
    <submittedName>
        <fullName evidence="12">Pheromone receptor</fullName>
    </submittedName>
</protein>
<evidence type="ECO:0000256" key="10">
    <source>
        <dbReference type="SAM" id="MobiDB-lite"/>
    </source>
</evidence>
<evidence type="ECO:0000256" key="4">
    <source>
        <dbReference type="ARBA" id="ARBA00022692"/>
    </source>
</evidence>
<feature type="compositionally biased region" description="Acidic residues" evidence="10">
    <location>
        <begin position="495"/>
        <end position="504"/>
    </location>
</feature>
<feature type="transmembrane region" description="Helical" evidence="11">
    <location>
        <begin position="274"/>
        <end position="294"/>
    </location>
</feature>
<evidence type="ECO:0000256" key="1">
    <source>
        <dbReference type="ARBA" id="ARBA00004141"/>
    </source>
</evidence>
<evidence type="ECO:0000256" key="6">
    <source>
        <dbReference type="ARBA" id="ARBA00023040"/>
    </source>
</evidence>
<keyword evidence="9" id="KW-0807">Transducer</keyword>
<evidence type="ECO:0000256" key="9">
    <source>
        <dbReference type="ARBA" id="ARBA00023224"/>
    </source>
</evidence>